<evidence type="ECO:0008006" key="5">
    <source>
        <dbReference type="Google" id="ProtNLM"/>
    </source>
</evidence>
<keyword evidence="2" id="KW-1133">Transmembrane helix</keyword>
<dbReference type="Proteomes" id="UP000034711">
    <property type="component" value="Unassembled WGS sequence"/>
</dbReference>
<feature type="coiled-coil region" evidence="1">
    <location>
        <begin position="58"/>
        <end position="85"/>
    </location>
</feature>
<dbReference type="EMBL" id="LCRI01000040">
    <property type="protein sequence ID" value="KKW31961.1"/>
    <property type="molecule type" value="Genomic_DNA"/>
</dbReference>
<name>A0A0G1XM29_9BACT</name>
<evidence type="ECO:0000256" key="2">
    <source>
        <dbReference type="SAM" id="Phobius"/>
    </source>
</evidence>
<gene>
    <name evidence="3" type="ORF">UY77_C0040G0005</name>
</gene>
<reference evidence="3 4" key="1">
    <citation type="journal article" date="2015" name="Nature">
        <title>rRNA introns, odd ribosomes, and small enigmatic genomes across a large radiation of phyla.</title>
        <authorList>
            <person name="Brown C.T."/>
            <person name="Hug L.A."/>
            <person name="Thomas B.C."/>
            <person name="Sharon I."/>
            <person name="Castelle C.J."/>
            <person name="Singh A."/>
            <person name="Wilkins M.J."/>
            <person name="Williams K.H."/>
            <person name="Banfield J.F."/>
        </authorList>
    </citation>
    <scope>NUCLEOTIDE SEQUENCE [LARGE SCALE GENOMIC DNA]</scope>
</reference>
<evidence type="ECO:0000313" key="3">
    <source>
        <dbReference type="EMBL" id="KKW31961.1"/>
    </source>
</evidence>
<dbReference type="AlphaFoldDB" id="A0A0G1XM29"/>
<protein>
    <recommendedName>
        <fullName evidence="5">Cell division protein FtsL</fullName>
    </recommendedName>
</protein>
<feature type="transmembrane region" description="Helical" evidence="2">
    <location>
        <begin position="27"/>
        <end position="46"/>
    </location>
</feature>
<proteinExistence type="predicted"/>
<organism evidence="3 4">
    <name type="scientific">Candidatus Uhrbacteria bacterium GW2011_GWA2_53_10</name>
    <dbReference type="NCBI Taxonomy" id="1618980"/>
    <lineage>
        <taxon>Bacteria</taxon>
        <taxon>Candidatus Uhriibacteriota</taxon>
    </lineage>
</organism>
<evidence type="ECO:0000313" key="4">
    <source>
        <dbReference type="Proteomes" id="UP000034711"/>
    </source>
</evidence>
<keyword evidence="2" id="KW-0472">Membrane</keyword>
<comment type="caution">
    <text evidence="3">The sequence shown here is derived from an EMBL/GenBank/DDBJ whole genome shotgun (WGS) entry which is preliminary data.</text>
</comment>
<accession>A0A0G1XM29</accession>
<evidence type="ECO:0000256" key="1">
    <source>
        <dbReference type="SAM" id="Coils"/>
    </source>
</evidence>
<sequence>MSPFSQTMLSGVAKTRTLVATVDRHHVMLNIVSLVAVLLVCIAYVIQVNATVNTGYTIREFETKIKQVSLENQHLEADVRKVQTLENVSQAVKILGFVPSETPTYITASAPSYAVAK</sequence>
<keyword evidence="1" id="KW-0175">Coiled coil</keyword>
<keyword evidence="2" id="KW-0812">Transmembrane</keyword>